<evidence type="ECO:0000256" key="7">
    <source>
        <dbReference type="RuleBase" id="RU000481"/>
    </source>
</evidence>
<keyword evidence="10" id="KW-1185">Reference proteome</keyword>
<dbReference type="GO" id="GO:0004838">
    <property type="term" value="F:L-tyrosine-2-oxoglutarate transaminase activity"/>
    <property type="evidence" value="ECO:0007669"/>
    <property type="project" value="TreeGrafter"/>
</dbReference>
<keyword evidence="6" id="KW-0663">Pyridoxal phosphate</keyword>
<dbReference type="SUPFAM" id="SSF53383">
    <property type="entry name" value="PLP-dependent transferases"/>
    <property type="match status" value="1"/>
</dbReference>
<evidence type="ECO:0000256" key="3">
    <source>
        <dbReference type="ARBA" id="ARBA00011738"/>
    </source>
</evidence>
<evidence type="ECO:0000256" key="4">
    <source>
        <dbReference type="ARBA" id="ARBA00022576"/>
    </source>
</evidence>
<dbReference type="FunFam" id="3.40.640.10:FF:000066">
    <property type="entry name" value="Aspartate aminotransferase"/>
    <property type="match status" value="1"/>
</dbReference>
<evidence type="ECO:0000313" key="9">
    <source>
        <dbReference type="EMBL" id="SIO28186.1"/>
    </source>
</evidence>
<dbReference type="GO" id="GO:0042802">
    <property type="term" value="F:identical protein binding"/>
    <property type="evidence" value="ECO:0007669"/>
    <property type="project" value="TreeGrafter"/>
</dbReference>
<dbReference type="InterPro" id="IPR004839">
    <property type="entry name" value="Aminotransferase_I/II_large"/>
</dbReference>
<feature type="domain" description="Aminotransferase class I/classII large" evidence="8">
    <location>
        <begin position="27"/>
        <end position="391"/>
    </location>
</feature>
<evidence type="ECO:0000313" key="10">
    <source>
        <dbReference type="Proteomes" id="UP000185151"/>
    </source>
</evidence>
<dbReference type="EC" id="2.6.1.-" evidence="7"/>
<dbReference type="PRINTS" id="PR00799">
    <property type="entry name" value="TRANSAMINASE"/>
</dbReference>
<gene>
    <name evidence="9" type="ORF">SAMN05444165_1909</name>
</gene>
<reference evidence="9 10" key="1">
    <citation type="submission" date="2016-11" db="EMBL/GenBank/DDBJ databases">
        <authorList>
            <person name="Jaros S."/>
            <person name="Januszkiewicz K."/>
            <person name="Wedrychowicz H."/>
        </authorList>
    </citation>
    <scope>NUCLEOTIDE SEQUENCE [LARGE SCALE GENOMIC DNA]</scope>
    <source>
        <strain evidence="9 10">GAS95</strain>
    </source>
</reference>
<proteinExistence type="inferred from homology"/>
<dbReference type="InterPro" id="IPR015421">
    <property type="entry name" value="PyrdxlP-dep_Trfase_major"/>
</dbReference>
<dbReference type="GO" id="GO:0033585">
    <property type="term" value="P:L-phenylalanine biosynthetic process from chorismate via phenylpyruvate"/>
    <property type="evidence" value="ECO:0007669"/>
    <property type="project" value="TreeGrafter"/>
</dbReference>
<evidence type="ECO:0000256" key="2">
    <source>
        <dbReference type="ARBA" id="ARBA00007441"/>
    </source>
</evidence>
<dbReference type="RefSeq" id="WP_074295433.1">
    <property type="nucleotide sequence ID" value="NZ_FSRU01000001.1"/>
</dbReference>
<dbReference type="Gene3D" id="3.40.640.10">
    <property type="entry name" value="Type I PLP-dependent aspartate aminotransferase-like (Major domain)"/>
    <property type="match status" value="1"/>
</dbReference>
<dbReference type="AlphaFoldDB" id="A0A1N6I841"/>
<dbReference type="InterPro" id="IPR015422">
    <property type="entry name" value="PyrdxlP-dep_Trfase_small"/>
</dbReference>
<dbReference type="PANTHER" id="PTHR11879">
    <property type="entry name" value="ASPARTATE AMINOTRANSFERASE"/>
    <property type="match status" value="1"/>
</dbReference>
<evidence type="ECO:0000256" key="1">
    <source>
        <dbReference type="ARBA" id="ARBA00001933"/>
    </source>
</evidence>
<accession>A0A1N6I841</accession>
<dbReference type="PROSITE" id="PS00105">
    <property type="entry name" value="AA_TRANSFER_CLASS_1"/>
    <property type="match status" value="1"/>
</dbReference>
<dbReference type="InterPro" id="IPR015424">
    <property type="entry name" value="PyrdxlP-dep_Trfase"/>
</dbReference>
<dbReference type="NCBIfam" id="NF006719">
    <property type="entry name" value="PRK09257.1"/>
    <property type="match status" value="1"/>
</dbReference>
<protein>
    <recommendedName>
        <fullName evidence="7">Aminotransferase</fullName>
        <ecNumber evidence="7">2.6.1.-</ecNumber>
    </recommendedName>
</protein>
<dbReference type="InterPro" id="IPR004838">
    <property type="entry name" value="NHTrfase_class1_PyrdxlP-BS"/>
</dbReference>
<dbReference type="InterPro" id="IPR000796">
    <property type="entry name" value="Asp_trans"/>
</dbReference>
<evidence type="ECO:0000256" key="6">
    <source>
        <dbReference type="ARBA" id="ARBA00022898"/>
    </source>
</evidence>
<dbReference type="FunFam" id="3.90.1150.10:FF:000001">
    <property type="entry name" value="Aspartate aminotransferase"/>
    <property type="match status" value="1"/>
</dbReference>
<evidence type="ECO:0000256" key="5">
    <source>
        <dbReference type="ARBA" id="ARBA00022679"/>
    </source>
</evidence>
<keyword evidence="5 7" id="KW-0808">Transferase</keyword>
<evidence type="ECO:0000259" key="8">
    <source>
        <dbReference type="Pfam" id="PF00155"/>
    </source>
</evidence>
<dbReference type="GO" id="GO:0030170">
    <property type="term" value="F:pyridoxal phosphate binding"/>
    <property type="evidence" value="ECO:0007669"/>
    <property type="project" value="InterPro"/>
</dbReference>
<dbReference type="EMBL" id="FSRU01000001">
    <property type="protein sequence ID" value="SIO28186.1"/>
    <property type="molecule type" value="Genomic_DNA"/>
</dbReference>
<dbReference type="Proteomes" id="UP000185151">
    <property type="component" value="Unassembled WGS sequence"/>
</dbReference>
<name>A0A1N6I841_9BURK</name>
<sequence>MFSHVLPFAGDPILGLMETYALDPRSGKVNLGVGIYYDNEGNIPVLRSVRASAERVFSANAPTSYLPIEGDVGYRSQVAGLLFGPQVESLRDSLAIVQSVGGSGALKVGADFLRQHFPESSVFVSDPTWDNHIGIFDGAGFKVGRYRYYDANTKGLDFEAMLADLRRLKPQDIVLLHPCCHNPTGVDPSRPQWNQILDVIDERNLIPFVDMAYQGFAEGLESDAYVVRELARRRRNFLVSSSFSKIFSLYGERAGALTVHCADSAQTANVLGQLKFTIRRNYSSPPTHGMRLIATVLTDDTLQRQWLDELEAMRARIIDMRRKLHTALSVAVPARNFDHIVKQRGMFAYTGLSTQEVAALKSDFGVYAAGTGRICVAGLNENNVEYVADAFAKVVR</sequence>
<dbReference type="GO" id="GO:0005829">
    <property type="term" value="C:cytosol"/>
    <property type="evidence" value="ECO:0007669"/>
    <property type="project" value="TreeGrafter"/>
</dbReference>
<keyword evidence="4 7" id="KW-0032">Aminotransferase</keyword>
<comment type="similarity">
    <text evidence="2 7">Belongs to the class-I pyridoxal-phosphate-dependent aminotransferase family.</text>
</comment>
<dbReference type="OrthoDB" id="9766445at2"/>
<dbReference type="Gene3D" id="3.90.1150.10">
    <property type="entry name" value="Aspartate Aminotransferase, domain 1"/>
    <property type="match status" value="1"/>
</dbReference>
<comment type="subunit">
    <text evidence="3">Homodimer.</text>
</comment>
<dbReference type="CDD" id="cd00609">
    <property type="entry name" value="AAT_like"/>
    <property type="match status" value="1"/>
</dbReference>
<organism evidence="9 10">
    <name type="scientific">Paraburkholderia phenazinium</name>
    <dbReference type="NCBI Taxonomy" id="60549"/>
    <lineage>
        <taxon>Bacteria</taxon>
        <taxon>Pseudomonadati</taxon>
        <taxon>Pseudomonadota</taxon>
        <taxon>Betaproteobacteria</taxon>
        <taxon>Burkholderiales</taxon>
        <taxon>Burkholderiaceae</taxon>
        <taxon>Paraburkholderia</taxon>
    </lineage>
</organism>
<comment type="cofactor">
    <cofactor evidence="1 7">
        <name>pyridoxal 5'-phosphate</name>
        <dbReference type="ChEBI" id="CHEBI:597326"/>
    </cofactor>
</comment>
<dbReference type="Pfam" id="PF00155">
    <property type="entry name" value="Aminotran_1_2"/>
    <property type="match status" value="1"/>
</dbReference>
<dbReference type="PANTHER" id="PTHR11879:SF37">
    <property type="entry name" value="AROMATIC-AMINO-ACID AMINOTRANSFERASE"/>
    <property type="match status" value="1"/>
</dbReference>